<dbReference type="Pfam" id="PF10604">
    <property type="entry name" value="Polyketide_cyc2"/>
    <property type="match status" value="1"/>
</dbReference>
<dbReference type="EMBL" id="JAAXOO010000006">
    <property type="protein sequence ID" value="NKY36084.1"/>
    <property type="molecule type" value="Genomic_DNA"/>
</dbReference>
<dbReference type="RefSeq" id="WP_068046098.1">
    <property type="nucleotide sequence ID" value="NZ_JAAXOO010000006.1"/>
</dbReference>
<name>A0A846XR32_9NOCA</name>
<evidence type="ECO:0000313" key="2">
    <source>
        <dbReference type="Proteomes" id="UP000565715"/>
    </source>
</evidence>
<dbReference type="PANTHER" id="PTHR39683">
    <property type="entry name" value="CONSERVED PROTEIN TB16.3"/>
    <property type="match status" value="1"/>
</dbReference>
<proteinExistence type="predicted"/>
<dbReference type="AlphaFoldDB" id="A0A846XR32"/>
<sequence>MRTKTDISFEVQADPSQVMDALMAVEMFAEWSPDFTDARVATRDDAGRPRRVFVQVDISNTPDMQVWEFSWSDHRMSWGVADSTRGIRGGGSFEVTGDTDGSRVLLRVEQHTPIPLPGFLAKRTVRKTYETLVENFTDYAEQFGESETYDLV</sequence>
<evidence type="ECO:0008006" key="3">
    <source>
        <dbReference type="Google" id="ProtNLM"/>
    </source>
</evidence>
<accession>A0A846XR32</accession>
<gene>
    <name evidence="1" type="ORF">HGA13_23850</name>
</gene>
<dbReference type="InterPro" id="IPR019587">
    <property type="entry name" value="Polyketide_cyclase/dehydratase"/>
</dbReference>
<organism evidence="1 2">
    <name type="scientific">Nocardia speluncae</name>
    <dbReference type="NCBI Taxonomy" id="419477"/>
    <lineage>
        <taxon>Bacteria</taxon>
        <taxon>Bacillati</taxon>
        <taxon>Actinomycetota</taxon>
        <taxon>Actinomycetes</taxon>
        <taxon>Mycobacteriales</taxon>
        <taxon>Nocardiaceae</taxon>
        <taxon>Nocardia</taxon>
    </lineage>
</organism>
<keyword evidence="2" id="KW-1185">Reference proteome</keyword>
<protein>
    <recommendedName>
        <fullName evidence="3">Polyketide cyclase/dehydrase/lipid transport protein</fullName>
    </recommendedName>
</protein>
<dbReference type="Gene3D" id="3.30.530.20">
    <property type="match status" value="1"/>
</dbReference>
<dbReference type="PANTHER" id="PTHR39683:SF4">
    <property type="entry name" value="COENZYME Q-BINDING PROTEIN COQ10 START DOMAIN-CONTAINING PROTEIN"/>
    <property type="match status" value="1"/>
</dbReference>
<reference evidence="1 2" key="1">
    <citation type="submission" date="2020-04" db="EMBL/GenBank/DDBJ databases">
        <title>MicrobeNet Type strains.</title>
        <authorList>
            <person name="Nicholson A.C."/>
        </authorList>
    </citation>
    <scope>NUCLEOTIDE SEQUENCE [LARGE SCALE GENOMIC DNA]</scope>
    <source>
        <strain evidence="1 2">DSM 45078</strain>
    </source>
</reference>
<dbReference type="Proteomes" id="UP000565715">
    <property type="component" value="Unassembled WGS sequence"/>
</dbReference>
<comment type="caution">
    <text evidence="1">The sequence shown here is derived from an EMBL/GenBank/DDBJ whole genome shotgun (WGS) entry which is preliminary data.</text>
</comment>
<dbReference type="SUPFAM" id="SSF55961">
    <property type="entry name" value="Bet v1-like"/>
    <property type="match status" value="1"/>
</dbReference>
<dbReference type="InterPro" id="IPR023393">
    <property type="entry name" value="START-like_dom_sf"/>
</dbReference>
<evidence type="ECO:0000313" key="1">
    <source>
        <dbReference type="EMBL" id="NKY36084.1"/>
    </source>
</evidence>